<gene>
    <name evidence="1" type="ORF">LAZ67_X001837</name>
</gene>
<name>A0ABY6LUY5_9ARAC</name>
<evidence type="ECO:0008006" key="3">
    <source>
        <dbReference type="Google" id="ProtNLM"/>
    </source>
</evidence>
<organism evidence="1 2">
    <name type="scientific">Cordylochernes scorpioides</name>
    <dbReference type="NCBI Taxonomy" id="51811"/>
    <lineage>
        <taxon>Eukaryota</taxon>
        <taxon>Metazoa</taxon>
        <taxon>Ecdysozoa</taxon>
        <taxon>Arthropoda</taxon>
        <taxon>Chelicerata</taxon>
        <taxon>Arachnida</taxon>
        <taxon>Pseudoscorpiones</taxon>
        <taxon>Cheliferoidea</taxon>
        <taxon>Chernetidae</taxon>
        <taxon>Cordylochernes</taxon>
    </lineage>
</organism>
<proteinExistence type="predicted"/>
<accession>A0ABY6LUY5</accession>
<protein>
    <recommendedName>
        <fullName evidence="3">Transposase</fullName>
    </recommendedName>
</protein>
<reference evidence="1 2" key="1">
    <citation type="submission" date="2022-03" db="EMBL/GenBank/DDBJ databases">
        <title>A chromosomal length assembly of Cordylochernes scorpioides.</title>
        <authorList>
            <person name="Zeh D."/>
            <person name="Zeh J."/>
        </authorList>
    </citation>
    <scope>NUCLEOTIDE SEQUENCE [LARGE SCALE GENOMIC DNA]</scope>
    <source>
        <strain evidence="1">IN4F17</strain>
        <tissue evidence="1">Whole Body</tissue>
    </source>
</reference>
<sequence length="222" mass="25880">MKTITVRPDGKRMVLRRASSDEDLSSSFSPIFITAKPCLFDQIEKTNIEDEPRSGRPPTAVTQEKIELVRFLLREDRRITLTEDKNLGRVKWCNFMLKKFDKGKSKAVFNIGFTILIQKQNGNLLFGALQNHLLLRKFAKLEVLENKWSLVFFFRKNGFIDIVKLEDRKIDLKKIKQSRPRAQLRGVLLRHDNARPHTSAQTLDFYPTLASNYSLIRHIHQT</sequence>
<dbReference type="EMBL" id="CP092886">
    <property type="protein sequence ID" value="UYV84319.1"/>
    <property type="molecule type" value="Genomic_DNA"/>
</dbReference>
<dbReference type="Gene3D" id="3.30.420.10">
    <property type="entry name" value="Ribonuclease H-like superfamily/Ribonuclease H"/>
    <property type="match status" value="1"/>
</dbReference>
<evidence type="ECO:0000313" key="1">
    <source>
        <dbReference type="EMBL" id="UYV84319.1"/>
    </source>
</evidence>
<evidence type="ECO:0000313" key="2">
    <source>
        <dbReference type="Proteomes" id="UP001235939"/>
    </source>
</evidence>
<keyword evidence="2" id="KW-1185">Reference proteome</keyword>
<dbReference type="InterPro" id="IPR036397">
    <property type="entry name" value="RNaseH_sf"/>
</dbReference>
<dbReference type="Proteomes" id="UP001235939">
    <property type="component" value="Chromosome X"/>
</dbReference>